<sequence length="108" mass="11289">MSDAPPAIEASASQLGNLTQFLIWVAERPRTYADIMEAWRTSCPRLSAWEDATSNGLVDLARRSAGDAGDAGAAVATLTPKGRAWLAARQAGMIATPRQGAGVAPLSH</sequence>
<protein>
    <recommendedName>
        <fullName evidence="2">MarR family transcriptional regulator</fullName>
    </recommendedName>
</protein>
<dbReference type="EMBL" id="CP157584">
    <property type="protein sequence ID" value="XBO99296.1"/>
    <property type="molecule type" value="Genomic_DNA"/>
</dbReference>
<dbReference type="AlphaFoldDB" id="A0AAU7LDA6"/>
<reference evidence="1" key="1">
    <citation type="submission" date="2024-05" db="EMBL/GenBank/DDBJ databases">
        <title>Transcriptome analysis of the degradation process of organic nitrogen by two heterotrophic nitrifying and aerobic denitrifying bacteria, Achromobacter sp. HNDS-1 and Enterobacter sp. HNDS-6.</title>
        <authorList>
            <person name="Huang Y."/>
        </authorList>
    </citation>
    <scope>NUCLEOTIDE SEQUENCE</scope>
    <source>
        <strain evidence="1">HNDS-1</strain>
    </source>
</reference>
<evidence type="ECO:0008006" key="2">
    <source>
        <dbReference type="Google" id="ProtNLM"/>
    </source>
</evidence>
<organism evidence="1">
    <name type="scientific">Achromobacter sp. HNDS-1</name>
    <dbReference type="NCBI Taxonomy" id="3151598"/>
    <lineage>
        <taxon>Bacteria</taxon>
        <taxon>Pseudomonadati</taxon>
        <taxon>Pseudomonadota</taxon>
        <taxon>Betaproteobacteria</taxon>
        <taxon>Burkholderiales</taxon>
        <taxon>Alcaligenaceae</taxon>
        <taxon>Achromobacter</taxon>
    </lineage>
</organism>
<gene>
    <name evidence="1" type="ORF">ABFG95_02105</name>
</gene>
<dbReference type="RefSeq" id="WP_348995379.1">
    <property type="nucleotide sequence ID" value="NZ_CP157584.1"/>
</dbReference>
<dbReference type="KEGG" id="achh:ABFG95_02105"/>
<name>A0AAU7LDA6_9BURK</name>
<accession>A0AAU7LDA6</accession>
<proteinExistence type="predicted"/>
<evidence type="ECO:0000313" key="1">
    <source>
        <dbReference type="EMBL" id="XBO99296.1"/>
    </source>
</evidence>